<feature type="transmembrane region" description="Helical" evidence="11">
    <location>
        <begin position="16"/>
        <end position="35"/>
    </location>
</feature>
<dbReference type="EMBL" id="CP009506">
    <property type="protein sequence ID" value="AKB28299.1"/>
    <property type="molecule type" value="Genomic_DNA"/>
</dbReference>
<dbReference type="PANTHER" id="PTHR43221">
    <property type="entry name" value="PROTEASE HTPX"/>
    <property type="match status" value="1"/>
</dbReference>
<evidence type="ECO:0000256" key="2">
    <source>
        <dbReference type="ARBA" id="ARBA00022475"/>
    </source>
</evidence>
<dbReference type="HOGENOM" id="CLU_042266_0_2_2"/>
<dbReference type="Pfam" id="PF01435">
    <property type="entry name" value="Peptidase_M48"/>
    <property type="match status" value="1"/>
</dbReference>
<comment type="similarity">
    <text evidence="1 11">Belongs to the peptidase M48B family.</text>
</comment>
<dbReference type="PANTHER" id="PTHR43221:SF2">
    <property type="entry name" value="PROTEASE HTPX HOMOLOG"/>
    <property type="match status" value="1"/>
</dbReference>
<evidence type="ECO:0000256" key="8">
    <source>
        <dbReference type="ARBA" id="ARBA00022989"/>
    </source>
</evidence>
<keyword evidence="7 11" id="KW-0862">Zinc</keyword>
<evidence type="ECO:0000256" key="11">
    <source>
        <dbReference type="HAMAP-Rule" id="MF_00188"/>
    </source>
</evidence>
<dbReference type="Proteomes" id="UP000033111">
    <property type="component" value="Chromosome"/>
</dbReference>
<dbReference type="CDD" id="cd07327">
    <property type="entry name" value="M48B_HtpX_like"/>
    <property type="match status" value="1"/>
</dbReference>
<feature type="domain" description="Peptidase M48" evidence="12">
    <location>
        <begin position="74"/>
        <end position="289"/>
    </location>
</feature>
<dbReference type="GO" id="GO:0006508">
    <property type="term" value="P:proteolysis"/>
    <property type="evidence" value="ECO:0007669"/>
    <property type="project" value="UniProtKB-KW"/>
</dbReference>
<feature type="binding site" evidence="11">
    <location>
        <position position="213"/>
    </location>
    <ligand>
        <name>Zn(2+)</name>
        <dbReference type="ChEBI" id="CHEBI:29105"/>
        <note>catalytic</note>
    </ligand>
</feature>
<feature type="binding site" evidence="11">
    <location>
        <position position="144"/>
    </location>
    <ligand>
        <name>Zn(2+)</name>
        <dbReference type="ChEBI" id="CHEBI:29105"/>
        <note>catalytic</note>
    </ligand>
</feature>
<evidence type="ECO:0000256" key="7">
    <source>
        <dbReference type="ARBA" id="ARBA00022833"/>
    </source>
</evidence>
<dbReference type="KEGG" id="msw:MSSIT_1580"/>
<keyword evidence="2 11" id="KW-1003">Cell membrane</keyword>
<feature type="active site" evidence="11">
    <location>
        <position position="141"/>
    </location>
</feature>
<keyword evidence="10 11" id="KW-0472">Membrane</keyword>
<dbReference type="EC" id="3.4.24.-" evidence="11"/>
<reference evidence="13 14" key="1">
    <citation type="submission" date="2014-07" db="EMBL/GenBank/DDBJ databases">
        <title>Methanogenic archaea and the global carbon cycle.</title>
        <authorList>
            <person name="Henriksen J.R."/>
            <person name="Luke J."/>
            <person name="Reinhart S."/>
            <person name="Benedict M.N."/>
            <person name="Youngblut N.D."/>
            <person name="Metcalf M.E."/>
            <person name="Whitaker R.J."/>
            <person name="Metcalf W.W."/>
        </authorList>
    </citation>
    <scope>NUCLEOTIDE SEQUENCE [LARGE SCALE GENOMIC DNA]</scope>
    <source>
        <strain evidence="13 14">T4/M</strain>
    </source>
</reference>
<dbReference type="AlphaFoldDB" id="A0A0E3P477"/>
<dbReference type="GeneID" id="24860412"/>
<sequence length="294" mass="32596">MKRKWERDLGLQGRMLFTMFLLAAVYLFFLAFLSYSGTPPVFMLFFVGAFMGIQYFYSDKMVLWTTGAHVVSESEAPQLHDMVTRLCAIADLPKPQIAIVQTRVPNAFATGRSPGKAVVAVTTGIMDKLTPAELEAVLAHELSHVKNRDMAVLTIASFISTIAFYIVRYSLYFGGMGGDRRREGGGILLVWLVSIAVWVVSFLLIRALSRYREFAADRGSAIITGQPANLASALMKISGLMDRVPGEDLRKVEGMNAFFIIPAISGSSFMDIFSTHPSVEKRLAQLEKMQKEMS</sequence>
<dbReference type="GeneID" id="41605691"/>
<evidence type="ECO:0000256" key="3">
    <source>
        <dbReference type="ARBA" id="ARBA00022670"/>
    </source>
</evidence>
<comment type="cofactor">
    <cofactor evidence="11">
        <name>Zn(2+)</name>
        <dbReference type="ChEBI" id="CHEBI:29105"/>
    </cofactor>
    <text evidence="11">Binds 1 zinc ion per subunit.</text>
</comment>
<comment type="subcellular location">
    <subcellularLocation>
        <location evidence="11">Cell membrane</location>
        <topology evidence="11">Multi-pass membrane protein</topology>
    </subcellularLocation>
</comment>
<keyword evidence="14" id="KW-1185">Reference proteome</keyword>
<evidence type="ECO:0000313" key="13">
    <source>
        <dbReference type="EMBL" id="AKB28299.1"/>
    </source>
</evidence>
<dbReference type="GO" id="GO:0008270">
    <property type="term" value="F:zinc ion binding"/>
    <property type="evidence" value="ECO:0007669"/>
    <property type="project" value="UniProtKB-UniRule"/>
</dbReference>
<dbReference type="OrthoDB" id="28389at2157"/>
<feature type="transmembrane region" description="Helical" evidence="11">
    <location>
        <begin position="150"/>
        <end position="167"/>
    </location>
</feature>
<dbReference type="MEROPS" id="M48.004"/>
<name>A0A0E3P477_9EURY</name>
<evidence type="ECO:0000256" key="9">
    <source>
        <dbReference type="ARBA" id="ARBA00023049"/>
    </source>
</evidence>
<dbReference type="PATRIC" id="fig|1434120.4.peg.2022"/>
<evidence type="ECO:0000313" key="14">
    <source>
        <dbReference type="Proteomes" id="UP000033111"/>
    </source>
</evidence>
<keyword evidence="9 11" id="KW-0482">Metalloprotease</keyword>
<evidence type="ECO:0000256" key="5">
    <source>
        <dbReference type="ARBA" id="ARBA00022723"/>
    </source>
</evidence>
<dbReference type="RefSeq" id="WP_048171601.1">
    <property type="nucleotide sequence ID" value="NZ_CP009506.1"/>
</dbReference>
<dbReference type="Gene3D" id="3.30.2010.10">
    <property type="entry name" value="Metalloproteases ('zincins'), catalytic domain"/>
    <property type="match status" value="1"/>
</dbReference>
<evidence type="ECO:0000256" key="10">
    <source>
        <dbReference type="ARBA" id="ARBA00023136"/>
    </source>
</evidence>
<keyword evidence="4 11" id="KW-0812">Transmembrane</keyword>
<gene>
    <name evidence="11" type="primary">htpX</name>
    <name evidence="13" type="ORF">MSSIT_1580</name>
</gene>
<evidence type="ECO:0000259" key="12">
    <source>
        <dbReference type="Pfam" id="PF01435"/>
    </source>
</evidence>
<evidence type="ECO:0000256" key="6">
    <source>
        <dbReference type="ARBA" id="ARBA00022801"/>
    </source>
</evidence>
<dbReference type="HAMAP" id="MF_00188">
    <property type="entry name" value="Pept_M48_protease_HtpX"/>
    <property type="match status" value="1"/>
</dbReference>
<dbReference type="GO" id="GO:0004222">
    <property type="term" value="F:metalloendopeptidase activity"/>
    <property type="evidence" value="ECO:0007669"/>
    <property type="project" value="UniProtKB-UniRule"/>
</dbReference>
<feature type="transmembrane region" description="Helical" evidence="11">
    <location>
        <begin position="41"/>
        <end position="57"/>
    </location>
</feature>
<feature type="transmembrane region" description="Helical" evidence="11">
    <location>
        <begin position="187"/>
        <end position="208"/>
    </location>
</feature>
<keyword evidence="5 11" id="KW-0479">Metal-binding</keyword>
<protein>
    <recommendedName>
        <fullName evidence="11">Protease HtpX homolog</fullName>
        <ecNumber evidence="11">3.4.24.-</ecNumber>
    </recommendedName>
</protein>
<keyword evidence="8 11" id="KW-1133">Transmembrane helix</keyword>
<evidence type="ECO:0000256" key="4">
    <source>
        <dbReference type="ARBA" id="ARBA00022692"/>
    </source>
</evidence>
<dbReference type="InterPro" id="IPR050083">
    <property type="entry name" value="HtpX_protease"/>
</dbReference>
<feature type="binding site" evidence="11">
    <location>
        <position position="140"/>
    </location>
    <ligand>
        <name>Zn(2+)</name>
        <dbReference type="ChEBI" id="CHEBI:29105"/>
        <note>catalytic</note>
    </ligand>
</feature>
<organism evidence="13 14">
    <name type="scientific">Methanosarcina siciliae T4/M</name>
    <dbReference type="NCBI Taxonomy" id="1434120"/>
    <lineage>
        <taxon>Archaea</taxon>
        <taxon>Methanobacteriati</taxon>
        <taxon>Methanobacteriota</taxon>
        <taxon>Stenosarchaea group</taxon>
        <taxon>Methanomicrobia</taxon>
        <taxon>Methanosarcinales</taxon>
        <taxon>Methanosarcinaceae</taxon>
        <taxon>Methanosarcina</taxon>
    </lineage>
</organism>
<proteinExistence type="inferred from homology"/>
<evidence type="ECO:0000256" key="1">
    <source>
        <dbReference type="ARBA" id="ARBA00009779"/>
    </source>
</evidence>
<keyword evidence="13" id="KW-0346">Stress response</keyword>
<keyword evidence="3 11" id="KW-0645">Protease</keyword>
<dbReference type="NCBIfam" id="NF002669">
    <property type="entry name" value="PRK02391.1"/>
    <property type="match status" value="1"/>
</dbReference>
<keyword evidence="6 11" id="KW-0378">Hydrolase</keyword>
<dbReference type="InterPro" id="IPR001915">
    <property type="entry name" value="Peptidase_M48"/>
</dbReference>
<accession>A0A0E3P477</accession>
<dbReference type="GO" id="GO:0005886">
    <property type="term" value="C:plasma membrane"/>
    <property type="evidence" value="ECO:0007669"/>
    <property type="project" value="UniProtKB-SubCell"/>
</dbReference>
<dbReference type="InterPro" id="IPR022919">
    <property type="entry name" value="Pept_M48_protease_HtpX"/>
</dbReference>